<dbReference type="EMBL" id="CAJFCW020000003">
    <property type="protein sequence ID" value="CAG9106731.1"/>
    <property type="molecule type" value="Genomic_DNA"/>
</dbReference>
<feature type="region of interest" description="Disordered" evidence="1">
    <location>
        <begin position="297"/>
        <end position="380"/>
    </location>
</feature>
<feature type="compositionally biased region" description="Basic and acidic residues" evidence="1">
    <location>
        <begin position="298"/>
        <end position="333"/>
    </location>
</feature>
<dbReference type="Proteomes" id="UP000614601">
    <property type="component" value="Unassembled WGS sequence"/>
</dbReference>
<dbReference type="EMBL" id="CAJFDH010000003">
    <property type="protein sequence ID" value="CAD5216857.1"/>
    <property type="molecule type" value="Genomic_DNA"/>
</dbReference>
<proteinExistence type="predicted"/>
<feature type="transmembrane region" description="Helical" evidence="2">
    <location>
        <begin position="261"/>
        <end position="286"/>
    </location>
</feature>
<keyword evidence="2" id="KW-0472">Membrane</keyword>
<comment type="caution">
    <text evidence="3">The sequence shown here is derived from an EMBL/GenBank/DDBJ whole genome shotgun (WGS) entry which is preliminary data.</text>
</comment>
<protein>
    <submittedName>
        <fullName evidence="3">Uncharacterized protein</fullName>
    </submittedName>
</protein>
<keyword evidence="4" id="KW-1185">Reference proteome</keyword>
<accession>A0A811KP55</accession>
<name>A0A811KP55_9BILA</name>
<reference evidence="3" key="1">
    <citation type="submission" date="2020-09" db="EMBL/GenBank/DDBJ databases">
        <authorList>
            <person name="Kikuchi T."/>
        </authorList>
    </citation>
    <scope>NUCLEOTIDE SEQUENCE</scope>
    <source>
        <strain evidence="3">SH1</strain>
    </source>
</reference>
<dbReference type="Proteomes" id="UP000783686">
    <property type="component" value="Unassembled WGS sequence"/>
</dbReference>
<evidence type="ECO:0000256" key="1">
    <source>
        <dbReference type="SAM" id="MobiDB-lite"/>
    </source>
</evidence>
<organism evidence="3 4">
    <name type="scientific">Bursaphelenchus okinawaensis</name>
    <dbReference type="NCBI Taxonomy" id="465554"/>
    <lineage>
        <taxon>Eukaryota</taxon>
        <taxon>Metazoa</taxon>
        <taxon>Ecdysozoa</taxon>
        <taxon>Nematoda</taxon>
        <taxon>Chromadorea</taxon>
        <taxon>Rhabditida</taxon>
        <taxon>Tylenchina</taxon>
        <taxon>Tylenchomorpha</taxon>
        <taxon>Aphelenchoidea</taxon>
        <taxon>Aphelenchoididae</taxon>
        <taxon>Bursaphelenchus</taxon>
    </lineage>
</organism>
<feature type="compositionally biased region" description="Low complexity" evidence="1">
    <location>
        <begin position="359"/>
        <end position="371"/>
    </location>
</feature>
<evidence type="ECO:0000313" key="3">
    <source>
        <dbReference type="EMBL" id="CAD5216857.1"/>
    </source>
</evidence>
<evidence type="ECO:0000313" key="4">
    <source>
        <dbReference type="Proteomes" id="UP000614601"/>
    </source>
</evidence>
<gene>
    <name evidence="3" type="ORF">BOKJ2_LOCUS6797</name>
</gene>
<keyword evidence="2" id="KW-0812">Transmembrane</keyword>
<sequence length="380" mass="43439">MDHQKLYRSISELELLEKRSGYEICVKFWSFEITSTNVAISTKNVCPKPTSDVDNISFKKADVPGYRQVQQVVFIPEQFEKVIYVAFSNGKEVKFVEICTNETSRTIDKPTSTDVMYGLTNTDKLRQACNRNSPSYHIGIDWFPLGGAKFDMCRLRDFGLTHDGEIWLDKEKCLIVESKNNDKVLVEKKCDNVKELLFSMKALKHRGALDVNEKDEEPTNFALFYYKEASTDDVVVVHPKLSEVSPIFEEFEERGEESFSWWPLIILLIPLLLSIVASSITAICLWRRKSSAEVVMNNDKESESISEASEQKSDKTDQKQEKSRSAEVDEYKNAPKYYIADPKLPPKKVSNMTEKERLLLQPPSSQSSVSLKVPDIKAMV</sequence>
<dbReference type="AlphaFoldDB" id="A0A811KP55"/>
<evidence type="ECO:0000256" key="2">
    <source>
        <dbReference type="SAM" id="Phobius"/>
    </source>
</evidence>
<keyword evidence="2" id="KW-1133">Transmembrane helix</keyword>